<dbReference type="AlphaFoldDB" id="A0A6I6DVA0"/>
<sequence>MTRRGTAEAPRCLRLLGAPVAVALALLGAVSPTGAWPAAAAAVDPDPPARSFGTADTDKGADDRVGMLAEVDEGGAEEPVLSLLPDQDGVVRSPDQLAATATVENRGGEALPAGTLTLGIGRDPLTDRAALDAWVSEGRTDIPFVAAQTTRMDEVGPGDTATVELSPDDVDDLRPGVYPLRATREAAGSSLRGRSVIVVAGDDRAPASVVVPITAPPTAEGLLSADQIAQLTEPGGALAQTLDAVAGTSAVLAVDPAIPAAIRVLGTAAPASALDWLERLEQLPNERFALQFGDADAAAQVQAGLPAPLAPTSLRAFESGQNFEATVPTPSAAPIDEATPEPAPEPEYPSLEELLAIGEEAARVYWPAEGTAGPDVVEALSADGGLTLLPSTATSEGADGTGVPSRAEGALVYDDGVSDELTAAAFDDDAHEQALVASSADLWFAARETGDTPLLVALDRVSYATAEEDAAPAIRTEDSLRDAIESVTRNPSIAPARLSDVLDATPHAVTVDDGARADERIDAVTAFTSAEPQLAHIATALAEPELLTGQARAEALQLLAVGWRDDEDAWRAALGAHAEKTAQRIDGVGVTVSEQVQLLSAEAPLPVWVRNGLAWPITVVLDVSRDSVRLDVQERIEVEVPPGSNPRVEIPVEARVGSGEVQLAVSLFTPTGEQIGPVQNMNVTVRAEWERIGIVVLFGLVAILLVGGVIRTVLKTRRRRRERADGAGANGMDDASGSDGASAGKKDASDE</sequence>
<name>A0A6I6DVA0_9MICO</name>
<organism evidence="4 5">
    <name type="scientific">Microbacterium oryzae</name>
    <dbReference type="NCBI Taxonomy" id="743009"/>
    <lineage>
        <taxon>Bacteria</taxon>
        <taxon>Bacillati</taxon>
        <taxon>Actinomycetota</taxon>
        <taxon>Actinomycetes</taxon>
        <taxon>Micrococcales</taxon>
        <taxon>Microbacteriaceae</taxon>
        <taxon>Microbacterium</taxon>
    </lineage>
</organism>
<accession>A0A6I6DVA0</accession>
<evidence type="ECO:0000256" key="3">
    <source>
        <dbReference type="SAM" id="SignalP"/>
    </source>
</evidence>
<keyword evidence="2" id="KW-0812">Transmembrane</keyword>
<keyword evidence="5" id="KW-1185">Reference proteome</keyword>
<reference evidence="4 5" key="1">
    <citation type="submission" date="2018-09" db="EMBL/GenBank/DDBJ databases">
        <title>Whole genome sequencing of Microbacterium oryzae strain MB-10T.</title>
        <authorList>
            <person name="Das S.K."/>
        </authorList>
    </citation>
    <scope>NUCLEOTIDE SEQUENCE [LARGE SCALE GENOMIC DNA]</scope>
    <source>
        <strain evidence="4 5">MB-10</strain>
    </source>
</reference>
<gene>
    <name evidence="4" type="ORF">D7D94_10455</name>
</gene>
<feature type="chain" id="PRO_5038560242" description="2-oxoglutarate dehydrogenase" evidence="3">
    <location>
        <begin position="36"/>
        <end position="751"/>
    </location>
</feature>
<evidence type="ECO:0000256" key="1">
    <source>
        <dbReference type="SAM" id="MobiDB-lite"/>
    </source>
</evidence>
<feature type="signal peptide" evidence="3">
    <location>
        <begin position="1"/>
        <end position="35"/>
    </location>
</feature>
<dbReference type="Proteomes" id="UP000422989">
    <property type="component" value="Chromosome"/>
</dbReference>
<dbReference type="RefSeq" id="WP_156242552.1">
    <property type="nucleotide sequence ID" value="NZ_BAAAZL010000004.1"/>
</dbReference>
<dbReference type="KEGG" id="moj:D7D94_10455"/>
<feature type="transmembrane region" description="Helical" evidence="2">
    <location>
        <begin position="692"/>
        <end position="714"/>
    </location>
</feature>
<keyword evidence="2" id="KW-1133">Transmembrane helix</keyword>
<evidence type="ECO:0000313" key="4">
    <source>
        <dbReference type="EMBL" id="QGU28046.1"/>
    </source>
</evidence>
<evidence type="ECO:0000313" key="5">
    <source>
        <dbReference type="Proteomes" id="UP000422989"/>
    </source>
</evidence>
<protein>
    <recommendedName>
        <fullName evidence="6">2-oxoglutarate dehydrogenase</fullName>
    </recommendedName>
</protein>
<dbReference type="OrthoDB" id="4985746at2"/>
<evidence type="ECO:0000256" key="2">
    <source>
        <dbReference type="SAM" id="Phobius"/>
    </source>
</evidence>
<evidence type="ECO:0008006" key="6">
    <source>
        <dbReference type="Google" id="ProtNLM"/>
    </source>
</evidence>
<keyword evidence="3" id="KW-0732">Signal</keyword>
<feature type="region of interest" description="Disordered" evidence="1">
    <location>
        <begin position="720"/>
        <end position="751"/>
    </location>
</feature>
<feature type="region of interest" description="Disordered" evidence="1">
    <location>
        <begin position="325"/>
        <end position="346"/>
    </location>
</feature>
<proteinExistence type="predicted"/>
<dbReference type="InterPro" id="IPR046112">
    <property type="entry name" value="DUF6049"/>
</dbReference>
<feature type="compositionally biased region" description="Low complexity" evidence="1">
    <location>
        <begin position="726"/>
        <end position="743"/>
    </location>
</feature>
<dbReference type="Pfam" id="PF19516">
    <property type="entry name" value="DUF6049"/>
    <property type="match status" value="1"/>
</dbReference>
<keyword evidence="2" id="KW-0472">Membrane</keyword>
<feature type="region of interest" description="Disordered" evidence="1">
    <location>
        <begin position="38"/>
        <end position="61"/>
    </location>
</feature>
<dbReference type="EMBL" id="CP032550">
    <property type="protein sequence ID" value="QGU28046.1"/>
    <property type="molecule type" value="Genomic_DNA"/>
</dbReference>